<evidence type="ECO:0000256" key="7">
    <source>
        <dbReference type="ARBA" id="ARBA00022622"/>
    </source>
</evidence>
<comment type="caution">
    <text evidence="15">Lacks conserved residue(s) required for the propagation of feature annotation.</text>
</comment>
<keyword evidence="20" id="KW-1185">Reference proteome</keyword>
<dbReference type="Proteomes" id="UP000193240">
    <property type="component" value="Unassembled WGS sequence"/>
</dbReference>
<dbReference type="OMA" id="CFIEAGP"/>
<feature type="chain" id="PRO_5012802130" description="CFEM domain-containing protein" evidence="17">
    <location>
        <begin position="17"/>
        <end position="241"/>
    </location>
</feature>
<dbReference type="PANTHER" id="PTHR37928">
    <property type="entry name" value="CFEM DOMAIN PROTEIN (AFU_ORTHOLOGUE AFUA_6G14090)"/>
    <property type="match status" value="1"/>
</dbReference>
<comment type="subcellular location">
    <subcellularLocation>
        <location evidence="1">Cell membrane</location>
        <topology evidence="1">Lipid-anchor</topology>
        <topology evidence="1">GPI-anchor</topology>
    </subcellularLocation>
    <subcellularLocation>
        <location evidence="2">Secreted</location>
    </subcellularLocation>
</comment>
<feature type="region of interest" description="Disordered" evidence="16">
    <location>
        <begin position="90"/>
        <end position="149"/>
    </location>
</feature>
<feature type="signal peptide" evidence="17">
    <location>
        <begin position="1"/>
        <end position="16"/>
    </location>
</feature>
<dbReference type="InParanoid" id="A0A1Y2MDR7"/>
<name>A0A1Y2MDR7_EPING</name>
<dbReference type="GO" id="GO:0005886">
    <property type="term" value="C:plasma membrane"/>
    <property type="evidence" value="ECO:0007669"/>
    <property type="project" value="UniProtKB-SubCell"/>
</dbReference>
<evidence type="ECO:0000256" key="14">
    <source>
        <dbReference type="ARBA" id="ARBA00023288"/>
    </source>
</evidence>
<evidence type="ECO:0000256" key="11">
    <source>
        <dbReference type="ARBA" id="ARBA00023136"/>
    </source>
</evidence>
<feature type="domain" description="CFEM" evidence="18">
    <location>
        <begin position="1"/>
        <end position="107"/>
    </location>
</feature>
<feature type="disulfide bond" evidence="15">
    <location>
        <begin position="39"/>
        <end position="46"/>
    </location>
</feature>
<sequence length="241" mass="24150">MKNTFIITAFAALAAAQSISDLPTCSLSCLTTAIPQLGCGLTDLKCSCQKAGELTPILTSCVQKSCSEADQKKTLEVLAAICAANGAAISTPPASSAVAPEETATPEPLPSPSSVETQPSASKESSVAERPSSYPTSSHLSSDVPNLPSPSSYSNLVPLPSIVSTNTVIVSRPSPQPSSVPGVSPPYPTGSPVSLPSPLPTGSGVSTPSVSSTMPEFTGAAKARNVPVVAAGMLGLAAFVL</sequence>
<dbReference type="InterPro" id="IPR051735">
    <property type="entry name" value="CFEM_domain"/>
</dbReference>
<dbReference type="SMART" id="SM00747">
    <property type="entry name" value="CFEM"/>
    <property type="match status" value="1"/>
</dbReference>
<reference evidence="19 20" key="1">
    <citation type="journal article" date="2017" name="Genome Announc.">
        <title>Genome sequence of the saprophytic ascomycete Epicoccum nigrum ICMP 19927 strain isolated from New Zealand.</title>
        <authorList>
            <person name="Fokin M."/>
            <person name="Fleetwood D."/>
            <person name="Weir B.S."/>
            <person name="Villas-Boas S.G."/>
        </authorList>
    </citation>
    <scope>NUCLEOTIDE SEQUENCE [LARGE SCALE GENOMIC DNA]</scope>
    <source>
        <strain evidence="19 20">ICMP 19927</strain>
    </source>
</reference>
<dbReference type="GO" id="GO:0098552">
    <property type="term" value="C:side of membrane"/>
    <property type="evidence" value="ECO:0007669"/>
    <property type="project" value="UniProtKB-KW"/>
</dbReference>
<evidence type="ECO:0000256" key="10">
    <source>
        <dbReference type="ARBA" id="ARBA00023004"/>
    </source>
</evidence>
<evidence type="ECO:0000256" key="4">
    <source>
        <dbReference type="ARBA" id="ARBA00022475"/>
    </source>
</evidence>
<dbReference type="GO" id="GO:0005576">
    <property type="term" value="C:extracellular region"/>
    <property type="evidence" value="ECO:0007669"/>
    <property type="project" value="UniProtKB-SubCell"/>
</dbReference>
<keyword evidence="6 15" id="KW-0349">Heme</keyword>
<dbReference type="Pfam" id="PF05730">
    <property type="entry name" value="CFEM"/>
    <property type="match status" value="1"/>
</dbReference>
<proteinExistence type="inferred from homology"/>
<evidence type="ECO:0000256" key="8">
    <source>
        <dbReference type="ARBA" id="ARBA00022723"/>
    </source>
</evidence>
<feature type="compositionally biased region" description="Polar residues" evidence="16">
    <location>
        <begin position="115"/>
        <end position="125"/>
    </location>
</feature>
<dbReference type="EMBL" id="KZ107838">
    <property type="protein sequence ID" value="OSS54284.1"/>
    <property type="molecule type" value="Genomic_DNA"/>
</dbReference>
<keyword evidence="14" id="KW-0449">Lipoprotein</keyword>
<feature type="compositionally biased region" description="Pro residues" evidence="16">
    <location>
        <begin position="174"/>
        <end position="199"/>
    </location>
</feature>
<keyword evidence="10 15" id="KW-0408">Iron</keyword>
<dbReference type="PANTHER" id="PTHR37928:SF2">
    <property type="entry name" value="GPI ANCHORED CFEM DOMAIN PROTEIN (AFU_ORTHOLOGUE AFUA_6G10580)"/>
    <property type="match status" value="1"/>
</dbReference>
<evidence type="ECO:0000256" key="15">
    <source>
        <dbReference type="PROSITE-ProRule" id="PRU01356"/>
    </source>
</evidence>
<dbReference type="STRING" id="105696.A0A1Y2MDR7"/>
<keyword evidence="5" id="KW-0964">Secreted</keyword>
<keyword evidence="7" id="KW-0336">GPI-anchor</keyword>
<evidence type="ECO:0000256" key="13">
    <source>
        <dbReference type="ARBA" id="ARBA00023180"/>
    </source>
</evidence>
<gene>
    <name evidence="19" type="ORF">B5807_00022</name>
</gene>
<evidence type="ECO:0000256" key="3">
    <source>
        <dbReference type="ARBA" id="ARBA00010031"/>
    </source>
</evidence>
<evidence type="ECO:0000313" key="20">
    <source>
        <dbReference type="Proteomes" id="UP000193240"/>
    </source>
</evidence>
<evidence type="ECO:0000256" key="2">
    <source>
        <dbReference type="ARBA" id="ARBA00004613"/>
    </source>
</evidence>
<keyword evidence="13" id="KW-0325">Glycoprotein</keyword>
<keyword evidence="4" id="KW-1003">Cell membrane</keyword>
<feature type="compositionally biased region" description="Low complexity" evidence="16">
    <location>
        <begin position="132"/>
        <end position="149"/>
    </location>
</feature>
<keyword evidence="12 15" id="KW-1015">Disulfide bond</keyword>
<evidence type="ECO:0000256" key="9">
    <source>
        <dbReference type="ARBA" id="ARBA00022729"/>
    </source>
</evidence>
<protein>
    <recommendedName>
        <fullName evidence="18">CFEM domain-containing protein</fullName>
    </recommendedName>
</protein>
<feature type="region of interest" description="Disordered" evidence="16">
    <location>
        <begin position="173"/>
        <end position="213"/>
    </location>
</feature>
<dbReference type="AlphaFoldDB" id="A0A1Y2MDR7"/>
<feature type="compositionally biased region" description="Low complexity" evidence="16">
    <location>
        <begin position="96"/>
        <end position="106"/>
    </location>
</feature>
<evidence type="ECO:0000256" key="12">
    <source>
        <dbReference type="ARBA" id="ARBA00023157"/>
    </source>
</evidence>
<comment type="similarity">
    <text evidence="3">Belongs to the RBT5 family.</text>
</comment>
<keyword evidence="9 17" id="KW-0732">Signal</keyword>
<evidence type="ECO:0000256" key="17">
    <source>
        <dbReference type="SAM" id="SignalP"/>
    </source>
</evidence>
<feature type="binding site" description="axial binding residue" evidence="15">
    <location>
        <position position="43"/>
    </location>
    <ligand>
        <name>heme</name>
        <dbReference type="ChEBI" id="CHEBI:30413"/>
    </ligand>
    <ligandPart>
        <name>Fe</name>
        <dbReference type="ChEBI" id="CHEBI:18248"/>
    </ligandPart>
</feature>
<feature type="compositionally biased region" description="Low complexity" evidence="16">
    <location>
        <begin position="200"/>
        <end position="213"/>
    </location>
</feature>
<organism evidence="19 20">
    <name type="scientific">Epicoccum nigrum</name>
    <name type="common">Soil fungus</name>
    <name type="synonym">Epicoccum purpurascens</name>
    <dbReference type="NCBI Taxonomy" id="105696"/>
    <lineage>
        <taxon>Eukaryota</taxon>
        <taxon>Fungi</taxon>
        <taxon>Dikarya</taxon>
        <taxon>Ascomycota</taxon>
        <taxon>Pezizomycotina</taxon>
        <taxon>Dothideomycetes</taxon>
        <taxon>Pleosporomycetidae</taxon>
        <taxon>Pleosporales</taxon>
        <taxon>Pleosporineae</taxon>
        <taxon>Didymellaceae</taxon>
        <taxon>Epicoccum</taxon>
    </lineage>
</organism>
<keyword evidence="8 15" id="KW-0479">Metal-binding</keyword>
<dbReference type="GO" id="GO:0046872">
    <property type="term" value="F:metal ion binding"/>
    <property type="evidence" value="ECO:0007669"/>
    <property type="project" value="UniProtKB-UniRule"/>
</dbReference>
<evidence type="ECO:0000256" key="5">
    <source>
        <dbReference type="ARBA" id="ARBA00022525"/>
    </source>
</evidence>
<evidence type="ECO:0000256" key="1">
    <source>
        <dbReference type="ARBA" id="ARBA00004609"/>
    </source>
</evidence>
<dbReference type="PROSITE" id="PS52012">
    <property type="entry name" value="CFEM"/>
    <property type="match status" value="1"/>
</dbReference>
<accession>A0A1Y2MDR7</accession>
<evidence type="ECO:0000256" key="6">
    <source>
        <dbReference type="ARBA" id="ARBA00022617"/>
    </source>
</evidence>
<evidence type="ECO:0000313" key="19">
    <source>
        <dbReference type="EMBL" id="OSS54284.1"/>
    </source>
</evidence>
<evidence type="ECO:0000256" key="16">
    <source>
        <dbReference type="SAM" id="MobiDB-lite"/>
    </source>
</evidence>
<keyword evidence="11" id="KW-0472">Membrane</keyword>
<dbReference type="InterPro" id="IPR008427">
    <property type="entry name" value="Extracellular_membr_CFEM_dom"/>
</dbReference>
<evidence type="ECO:0000259" key="18">
    <source>
        <dbReference type="PROSITE" id="PS52012"/>
    </source>
</evidence>